<keyword evidence="2" id="KW-0964">Secreted</keyword>
<dbReference type="GO" id="GO:0005576">
    <property type="term" value="C:extracellular region"/>
    <property type="evidence" value="ECO:0007669"/>
    <property type="project" value="UniProtKB-SubCell"/>
</dbReference>
<feature type="signal peptide" evidence="6">
    <location>
        <begin position="1"/>
        <end position="20"/>
    </location>
</feature>
<dbReference type="InterPro" id="IPR056862">
    <property type="entry name" value="VWA7_N"/>
</dbReference>
<feature type="domain" description="VWA7 N-terminal" evidence="10">
    <location>
        <begin position="66"/>
        <end position="290"/>
    </location>
</feature>
<dbReference type="Pfam" id="PF23560">
    <property type="entry name" value="GBD_Hemicentin"/>
    <property type="match status" value="1"/>
</dbReference>
<evidence type="ECO:0000259" key="8">
    <source>
        <dbReference type="Pfam" id="PF23619"/>
    </source>
</evidence>
<evidence type="ECO:0000259" key="7">
    <source>
        <dbReference type="Pfam" id="PF23560"/>
    </source>
</evidence>
<dbReference type="Gene3D" id="3.40.50.410">
    <property type="entry name" value="von Willebrand factor, type A domain"/>
    <property type="match status" value="1"/>
</dbReference>
<feature type="domain" description="Hemicentin-1-like von Willebrand factor A" evidence="9">
    <location>
        <begin position="330"/>
        <end position="505"/>
    </location>
</feature>
<dbReference type="InterPro" id="IPR057615">
    <property type="entry name" value="Ig_VWA7"/>
</dbReference>
<dbReference type="InterPro" id="IPR056475">
    <property type="entry name" value="GBD_Hemicentin/VWA7"/>
</dbReference>
<dbReference type="InterPro" id="IPR052577">
    <property type="entry name" value="VWA7"/>
</dbReference>
<dbReference type="InterPro" id="IPR036465">
    <property type="entry name" value="vWFA_dom_sf"/>
</dbReference>
<dbReference type="InterPro" id="IPR056861">
    <property type="entry name" value="HMCN1-like_VWA"/>
</dbReference>
<keyword evidence="5" id="KW-0472">Membrane</keyword>
<evidence type="ECO:0000313" key="12">
    <source>
        <dbReference type="Proteomes" id="UP000265020"/>
    </source>
</evidence>
<feature type="transmembrane region" description="Helical" evidence="5">
    <location>
        <begin position="292"/>
        <end position="318"/>
    </location>
</feature>
<protein>
    <submittedName>
        <fullName evidence="11">von Willebrand factor A domain-containing protein 7-like</fullName>
    </submittedName>
</protein>
<dbReference type="GeneTree" id="ENSGT00390000011517"/>
<organism evidence="11 12">
    <name type="scientific">Cyprinodon variegatus</name>
    <name type="common">Sheepshead minnow</name>
    <dbReference type="NCBI Taxonomy" id="28743"/>
    <lineage>
        <taxon>Eukaryota</taxon>
        <taxon>Metazoa</taxon>
        <taxon>Chordata</taxon>
        <taxon>Craniata</taxon>
        <taxon>Vertebrata</taxon>
        <taxon>Euteleostomi</taxon>
        <taxon>Actinopterygii</taxon>
        <taxon>Neopterygii</taxon>
        <taxon>Teleostei</taxon>
        <taxon>Neoteleostei</taxon>
        <taxon>Acanthomorphata</taxon>
        <taxon>Ovalentaria</taxon>
        <taxon>Atherinomorphae</taxon>
        <taxon>Cyprinodontiformes</taxon>
        <taxon>Cyprinodontidae</taxon>
        <taxon>Cyprinodon</taxon>
    </lineage>
</organism>
<dbReference type="Proteomes" id="UP000265020">
    <property type="component" value="Unassembled WGS sequence"/>
</dbReference>
<evidence type="ECO:0000259" key="10">
    <source>
        <dbReference type="Pfam" id="PF25107"/>
    </source>
</evidence>
<evidence type="ECO:0000313" key="11">
    <source>
        <dbReference type="Ensembl" id="ENSCVAP00000010710.1"/>
    </source>
</evidence>
<name>A0A3Q2FUG2_CYPVA</name>
<evidence type="ECO:0000256" key="5">
    <source>
        <dbReference type="SAM" id="Phobius"/>
    </source>
</evidence>
<evidence type="ECO:0000256" key="1">
    <source>
        <dbReference type="ARBA" id="ARBA00004613"/>
    </source>
</evidence>
<keyword evidence="5" id="KW-0812">Transmembrane</keyword>
<evidence type="ECO:0000256" key="3">
    <source>
        <dbReference type="ARBA" id="ARBA00022729"/>
    </source>
</evidence>
<dbReference type="SUPFAM" id="SSF53300">
    <property type="entry name" value="vWA-like"/>
    <property type="match status" value="1"/>
</dbReference>
<reference evidence="11" key="1">
    <citation type="submission" date="2025-08" db="UniProtKB">
        <authorList>
            <consortium name="Ensembl"/>
        </authorList>
    </citation>
    <scope>IDENTIFICATION</scope>
</reference>
<evidence type="ECO:0000259" key="9">
    <source>
        <dbReference type="Pfam" id="PF25106"/>
    </source>
</evidence>
<evidence type="ECO:0000256" key="2">
    <source>
        <dbReference type="ARBA" id="ARBA00022525"/>
    </source>
</evidence>
<keyword evidence="4" id="KW-0325">Glycoprotein</keyword>
<feature type="domain" description="Hemicentin/VWA7 galactose-binding" evidence="7">
    <location>
        <begin position="524"/>
        <end position="621"/>
    </location>
</feature>
<evidence type="ECO:0000256" key="6">
    <source>
        <dbReference type="SAM" id="SignalP"/>
    </source>
</evidence>
<proteinExistence type="predicted"/>
<dbReference type="AlphaFoldDB" id="A0A3Q2FUG2"/>
<feature type="domain" description="VWA7 Ig-like" evidence="8">
    <location>
        <begin position="733"/>
        <end position="832"/>
    </location>
</feature>
<sequence>MMRLWLGVFCFLFLHIGAHAFAILPGDSLNHQEITEQAILNATVQTCRALAVAEGVNFNFPAQPYTAENVAAACGASQSLKTFSQAIKSITLRNIRVDIRYFFNSSYHVDEEMFVQGKGIITEGIAAVKASNRMENYETARQILGEIMHPLQDFYSHSNWVELGKTVPNSNLIRAESSIGNIADESRATCRSCDGDDCTNNILEDIIEEQILTSGYFGIVPIVSTKPPGKCSHGGGIDQTSKIEPKGGINKDSFKSEHGHLHTQAANVAIAATSQLLEDVRLAAGERPFLEYVYLIMDQCFIISVGFCLILVQLFVYLRMVGIARGSSRALCFVTDTSKSMSDDIAVVKTVTSSIIERYKGTENEPSLYILVPFSDPGFGPLIRTSDANLFKNIVDSLTTTGGGDKEEMSLSGLQLALTSAPFSSEIFLFTDAPAKDEQLKNTVIALIERTQTVVNFMVTDTVETNRRKRRSINQSQARAINEPEAQLYRDLAHASGGQAIEVTKAQLPVAAAIIAQSASSSVVTLLQASRSPGQTDSFTFIVDQTVTNLRVYITGKSVTFTLTSPTGASQQSTDSSGSLINNLQQVGNFITAQLQKQVGKWKMEMVSTNPYTLRVIGQSSVDFLFDFVVPSEGPFGGFDTLDTRPRAGVTGRLLVSITGSDSATVNEVALVESSAGSEEITGAVASQGDGDYLVQFDMMPEVEFSVRVKGRVQGSSNDFQRQSSTNFRASNLTLTADSENILIPGTPVSVPFTVSWTGSDGNVTIRASNNKGFDLTSPSMLFLKGGNSTNGTVTLSAPTNTPSGSDVILTIEAETPDGTDSNYIVLRFSILNSNGDFSHPDCELLNLQSNCPENCSKSTWKLDVRVTDGDNGAGVDRVSLIQGNGTYNTSLEAGTGNITLVSYTASCCAPEMELLVIDRVGNVGSCLFSARDSVSISVSQSLSLCLSIVALGYLLLN</sequence>
<dbReference type="PANTHER" id="PTHR14905:SF18">
    <property type="entry name" value="VON WILLEBRAND FACTOR A DOMAIN-CONTAINING 10, TANDEM DUPLICATE 1-RELATED"/>
    <property type="match status" value="1"/>
</dbReference>
<feature type="chain" id="PRO_5018619537" evidence="6">
    <location>
        <begin position="21"/>
        <end position="958"/>
    </location>
</feature>
<keyword evidence="3 6" id="KW-0732">Signal</keyword>
<dbReference type="PANTHER" id="PTHR14905">
    <property type="entry name" value="NG37"/>
    <property type="match status" value="1"/>
</dbReference>
<evidence type="ECO:0000256" key="4">
    <source>
        <dbReference type="ARBA" id="ARBA00023180"/>
    </source>
</evidence>
<dbReference type="Pfam" id="PF23619">
    <property type="entry name" value="Ig_VWA7"/>
    <property type="match status" value="1"/>
</dbReference>
<dbReference type="Pfam" id="PF25107">
    <property type="entry name" value="VWA7_N"/>
    <property type="match status" value="1"/>
</dbReference>
<dbReference type="Pfam" id="PF25106">
    <property type="entry name" value="VWA_4"/>
    <property type="match status" value="1"/>
</dbReference>
<comment type="subcellular location">
    <subcellularLocation>
        <location evidence="1">Secreted</location>
    </subcellularLocation>
</comment>
<dbReference type="Ensembl" id="ENSCVAT00000017492.1">
    <property type="protein sequence ID" value="ENSCVAP00000010710.1"/>
    <property type="gene ID" value="ENSCVAG00000012874.1"/>
</dbReference>
<accession>A0A3Q2FUG2</accession>
<reference evidence="11" key="2">
    <citation type="submission" date="2025-09" db="UniProtKB">
        <authorList>
            <consortium name="Ensembl"/>
        </authorList>
    </citation>
    <scope>IDENTIFICATION</scope>
</reference>
<keyword evidence="12" id="KW-1185">Reference proteome</keyword>
<keyword evidence="5" id="KW-1133">Transmembrane helix</keyword>